<name>A0A426XR91_ENSVE</name>
<protein>
    <submittedName>
        <fullName evidence="2">Uncharacterized protein</fullName>
    </submittedName>
</protein>
<feature type="region of interest" description="Disordered" evidence="1">
    <location>
        <begin position="83"/>
        <end position="103"/>
    </location>
</feature>
<reference evidence="2 3" key="1">
    <citation type="journal article" date="2014" name="Agronomy (Basel)">
        <title>A Draft Genome Sequence for Ensete ventricosum, the Drought-Tolerant Tree Against Hunger.</title>
        <authorList>
            <person name="Harrison J."/>
            <person name="Moore K.A."/>
            <person name="Paszkiewicz K."/>
            <person name="Jones T."/>
            <person name="Grant M."/>
            <person name="Ambacheew D."/>
            <person name="Muzemil S."/>
            <person name="Studholme D.J."/>
        </authorList>
    </citation>
    <scope>NUCLEOTIDE SEQUENCE [LARGE SCALE GENOMIC DNA]</scope>
</reference>
<dbReference type="AlphaFoldDB" id="A0A426XR91"/>
<proteinExistence type="predicted"/>
<evidence type="ECO:0000256" key="1">
    <source>
        <dbReference type="SAM" id="MobiDB-lite"/>
    </source>
</evidence>
<evidence type="ECO:0000313" key="2">
    <source>
        <dbReference type="EMBL" id="RRT42009.1"/>
    </source>
</evidence>
<dbReference type="Proteomes" id="UP000287651">
    <property type="component" value="Unassembled WGS sequence"/>
</dbReference>
<dbReference type="EMBL" id="AMZH03018133">
    <property type="protein sequence ID" value="RRT42009.1"/>
    <property type="molecule type" value="Genomic_DNA"/>
</dbReference>
<organism evidence="2 3">
    <name type="scientific">Ensete ventricosum</name>
    <name type="common">Abyssinian banana</name>
    <name type="synonym">Musa ensete</name>
    <dbReference type="NCBI Taxonomy" id="4639"/>
    <lineage>
        <taxon>Eukaryota</taxon>
        <taxon>Viridiplantae</taxon>
        <taxon>Streptophyta</taxon>
        <taxon>Embryophyta</taxon>
        <taxon>Tracheophyta</taxon>
        <taxon>Spermatophyta</taxon>
        <taxon>Magnoliopsida</taxon>
        <taxon>Liliopsida</taxon>
        <taxon>Zingiberales</taxon>
        <taxon>Musaceae</taxon>
        <taxon>Ensete</taxon>
    </lineage>
</organism>
<sequence>MPLTRQQKEDLNITDLEVYSMASKEAIDAKLEAFGNRMEEKMRSLFAEFSIGDSGDPRRSKGAATVYSYGDDFLRAYPGRIIEPQGTKDKGHSPTSHGEAYCPLYYHPSPGTKKVDKRRASRTIGQGVVLALRQTVEPRTSLQKGPTPCD</sequence>
<evidence type="ECO:0000313" key="3">
    <source>
        <dbReference type="Proteomes" id="UP000287651"/>
    </source>
</evidence>
<comment type="caution">
    <text evidence="2">The sequence shown here is derived from an EMBL/GenBank/DDBJ whole genome shotgun (WGS) entry which is preliminary data.</text>
</comment>
<accession>A0A426XR91</accession>
<gene>
    <name evidence="2" type="ORF">B296_00011972</name>
</gene>